<sequence>VMNDVLGMRRIEARLVPRMLNLFQKEHRIAVAKEMLSLGQNVIEGIIIGDETWVYEYDIETNQQSLYDFVLM</sequence>
<name>A0A0L7QJG7_9HYME</name>
<gene>
    <name evidence="1" type="ORF">WH47_00010</name>
</gene>
<dbReference type="AlphaFoldDB" id="A0A0L7QJG7"/>
<accession>A0A0L7QJG7</accession>
<dbReference type="Proteomes" id="UP000053825">
    <property type="component" value="Unassembled WGS sequence"/>
</dbReference>
<feature type="non-terminal residue" evidence="1">
    <location>
        <position position="1"/>
    </location>
</feature>
<evidence type="ECO:0000313" key="1">
    <source>
        <dbReference type="EMBL" id="KOC58763.1"/>
    </source>
</evidence>
<evidence type="ECO:0008006" key="3">
    <source>
        <dbReference type="Google" id="ProtNLM"/>
    </source>
</evidence>
<proteinExistence type="predicted"/>
<reference evidence="2" key="1">
    <citation type="submission" date="2015-07" db="EMBL/GenBank/DDBJ databases">
        <title>The genome of Habropoda laboriosa.</title>
        <authorList>
            <person name="Pan H."/>
            <person name="Kapheim K."/>
        </authorList>
    </citation>
    <scope>NUCLEOTIDE SEQUENCE [LARGE SCALE GENOMIC DNA]</scope>
</reference>
<dbReference type="EMBL" id="LHQN01045168">
    <property type="protein sequence ID" value="KOC58763.1"/>
    <property type="molecule type" value="Genomic_DNA"/>
</dbReference>
<protein>
    <recommendedName>
        <fullName evidence="3">Histone-lysine N-methyltransferase SETMAR</fullName>
    </recommendedName>
</protein>
<evidence type="ECO:0000313" key="2">
    <source>
        <dbReference type="Proteomes" id="UP000053825"/>
    </source>
</evidence>
<organism evidence="1 2">
    <name type="scientific">Habropoda laboriosa</name>
    <dbReference type="NCBI Taxonomy" id="597456"/>
    <lineage>
        <taxon>Eukaryota</taxon>
        <taxon>Metazoa</taxon>
        <taxon>Ecdysozoa</taxon>
        <taxon>Arthropoda</taxon>
        <taxon>Hexapoda</taxon>
        <taxon>Insecta</taxon>
        <taxon>Pterygota</taxon>
        <taxon>Neoptera</taxon>
        <taxon>Endopterygota</taxon>
        <taxon>Hymenoptera</taxon>
        <taxon>Apocrita</taxon>
        <taxon>Aculeata</taxon>
        <taxon>Apoidea</taxon>
        <taxon>Anthophila</taxon>
        <taxon>Apidae</taxon>
        <taxon>Habropoda</taxon>
    </lineage>
</organism>
<comment type="caution">
    <text evidence="1">The sequence shown here is derived from an EMBL/GenBank/DDBJ whole genome shotgun (WGS) entry which is preliminary data.</text>
</comment>
<keyword evidence="2" id="KW-1185">Reference proteome</keyword>